<dbReference type="AlphaFoldDB" id="A0A8H3IW71"/>
<dbReference type="InterPro" id="IPR052337">
    <property type="entry name" value="SAT4-like"/>
</dbReference>
<evidence type="ECO:0000256" key="7">
    <source>
        <dbReference type="SAM" id="Phobius"/>
    </source>
</evidence>
<dbReference type="Pfam" id="PF20684">
    <property type="entry name" value="Fung_rhodopsin"/>
    <property type="match status" value="1"/>
</dbReference>
<evidence type="ECO:0000313" key="10">
    <source>
        <dbReference type="Proteomes" id="UP000664534"/>
    </source>
</evidence>
<comment type="caution">
    <text evidence="9">The sequence shown here is derived from an EMBL/GenBank/DDBJ whole genome shotgun (WGS) entry which is preliminary data.</text>
</comment>
<dbReference type="Proteomes" id="UP000664534">
    <property type="component" value="Unassembled WGS sequence"/>
</dbReference>
<dbReference type="PANTHER" id="PTHR33048">
    <property type="entry name" value="PTH11-LIKE INTEGRAL MEMBRANE PROTEIN (AFU_ORTHOLOGUE AFUA_5G11245)"/>
    <property type="match status" value="1"/>
</dbReference>
<dbReference type="OrthoDB" id="10017208at2759"/>
<dbReference type="EMBL" id="CAJPDT010000081">
    <property type="protein sequence ID" value="CAF9935153.1"/>
    <property type="molecule type" value="Genomic_DNA"/>
</dbReference>
<protein>
    <recommendedName>
        <fullName evidence="8">Rhodopsin domain-containing protein</fullName>
    </recommendedName>
</protein>
<keyword evidence="2 7" id="KW-0812">Transmembrane</keyword>
<keyword evidence="3 7" id="KW-1133">Transmembrane helix</keyword>
<gene>
    <name evidence="9" type="ORF">IMSHALPRED_010126</name>
</gene>
<evidence type="ECO:0000256" key="5">
    <source>
        <dbReference type="ARBA" id="ARBA00038359"/>
    </source>
</evidence>
<proteinExistence type="inferred from homology"/>
<comment type="subcellular location">
    <subcellularLocation>
        <location evidence="1">Membrane</location>
        <topology evidence="1">Multi-pass membrane protein</topology>
    </subcellularLocation>
</comment>
<dbReference type="InterPro" id="IPR049326">
    <property type="entry name" value="Rhodopsin_dom_fungi"/>
</dbReference>
<comment type="similarity">
    <text evidence="5">Belongs to the SAT4 family.</text>
</comment>
<reference evidence="9" key="1">
    <citation type="submission" date="2021-03" db="EMBL/GenBank/DDBJ databases">
        <authorList>
            <person name="Tagirdzhanova G."/>
        </authorList>
    </citation>
    <scope>NUCLEOTIDE SEQUENCE</scope>
</reference>
<evidence type="ECO:0000256" key="1">
    <source>
        <dbReference type="ARBA" id="ARBA00004141"/>
    </source>
</evidence>
<dbReference type="PANTHER" id="PTHR33048:SF47">
    <property type="entry name" value="INTEGRAL MEMBRANE PROTEIN-RELATED"/>
    <property type="match status" value="1"/>
</dbReference>
<feature type="transmembrane region" description="Helical" evidence="7">
    <location>
        <begin position="204"/>
        <end position="224"/>
    </location>
</feature>
<sequence length="344" mass="38010">MADCLNCDPSKIMHVSVVSVTAFLALISVIFRIWARMIKTMRFELNDYLCVGGLVFTLTLSVLSVYSYVYWGFFPTSAAVNSKTAMVQYKVRLVGQLLWVTAVTFVRASVIFLYIRIFCTRPFRIACYGVLATNLAYFTATVLACGLICRPFAYNWDQSMHGTCGDQKSLDLFIGVFNLLMDITTVALPLPVLWGLQMPTARKLALSGLFSMGMTICIITLVRIKATTDITADDTAGQYALIALLTCLEASLGVVNACLPVAKPVFDKLKFKPTSLVSALSGWTSGKRSGPNPANEMPSEPKQMGWQMNNQSKGIMQRNSGDSTRYLPNTVWTPPSSPRKDFEE</sequence>
<name>A0A8H3IW71_9LECA</name>
<feature type="transmembrane region" description="Helical" evidence="7">
    <location>
        <begin position="47"/>
        <end position="73"/>
    </location>
</feature>
<keyword evidence="10" id="KW-1185">Reference proteome</keyword>
<feature type="transmembrane region" description="Helical" evidence="7">
    <location>
        <begin position="93"/>
        <end position="115"/>
    </location>
</feature>
<feature type="transmembrane region" description="Helical" evidence="7">
    <location>
        <begin position="12"/>
        <end position="35"/>
    </location>
</feature>
<keyword evidence="4 7" id="KW-0472">Membrane</keyword>
<feature type="compositionally biased region" description="Polar residues" evidence="6">
    <location>
        <begin position="306"/>
        <end position="334"/>
    </location>
</feature>
<evidence type="ECO:0000259" key="8">
    <source>
        <dbReference type="Pfam" id="PF20684"/>
    </source>
</evidence>
<evidence type="ECO:0000256" key="3">
    <source>
        <dbReference type="ARBA" id="ARBA00022989"/>
    </source>
</evidence>
<evidence type="ECO:0000313" key="9">
    <source>
        <dbReference type="EMBL" id="CAF9935153.1"/>
    </source>
</evidence>
<evidence type="ECO:0000256" key="6">
    <source>
        <dbReference type="SAM" id="MobiDB-lite"/>
    </source>
</evidence>
<feature type="transmembrane region" description="Helical" evidence="7">
    <location>
        <begin position="236"/>
        <end position="262"/>
    </location>
</feature>
<dbReference type="GO" id="GO:0016020">
    <property type="term" value="C:membrane"/>
    <property type="evidence" value="ECO:0007669"/>
    <property type="project" value="UniProtKB-SubCell"/>
</dbReference>
<feature type="transmembrane region" description="Helical" evidence="7">
    <location>
        <begin position="173"/>
        <end position="192"/>
    </location>
</feature>
<feature type="transmembrane region" description="Helical" evidence="7">
    <location>
        <begin position="127"/>
        <end position="153"/>
    </location>
</feature>
<evidence type="ECO:0000256" key="4">
    <source>
        <dbReference type="ARBA" id="ARBA00023136"/>
    </source>
</evidence>
<organism evidence="9 10">
    <name type="scientific">Imshaugia aleurites</name>
    <dbReference type="NCBI Taxonomy" id="172621"/>
    <lineage>
        <taxon>Eukaryota</taxon>
        <taxon>Fungi</taxon>
        <taxon>Dikarya</taxon>
        <taxon>Ascomycota</taxon>
        <taxon>Pezizomycotina</taxon>
        <taxon>Lecanoromycetes</taxon>
        <taxon>OSLEUM clade</taxon>
        <taxon>Lecanoromycetidae</taxon>
        <taxon>Lecanorales</taxon>
        <taxon>Lecanorineae</taxon>
        <taxon>Parmeliaceae</taxon>
        <taxon>Imshaugia</taxon>
    </lineage>
</organism>
<evidence type="ECO:0000256" key="2">
    <source>
        <dbReference type="ARBA" id="ARBA00022692"/>
    </source>
</evidence>
<feature type="region of interest" description="Disordered" evidence="6">
    <location>
        <begin position="282"/>
        <end position="344"/>
    </location>
</feature>
<accession>A0A8H3IW71</accession>
<feature type="domain" description="Rhodopsin" evidence="8">
    <location>
        <begin position="31"/>
        <end position="267"/>
    </location>
</feature>